<reference evidence="1" key="1">
    <citation type="submission" date="2014-09" db="EMBL/GenBank/DDBJ databases">
        <authorList>
            <person name="Magalhaes I.L.F."/>
            <person name="Oliveira U."/>
            <person name="Santos F.R."/>
            <person name="Vidigal T.H.D.A."/>
            <person name="Brescovit A.D."/>
            <person name="Santos A.J."/>
        </authorList>
    </citation>
    <scope>NUCLEOTIDE SEQUENCE</scope>
    <source>
        <tissue evidence="1">Shoot tissue taken approximately 20 cm above the soil surface</tissue>
    </source>
</reference>
<name>A0A0A9BDE6_ARUDO</name>
<sequence length="75" mass="8501">MPNVLREGTVSRRAIVHERPKLTQMPCINILVNLLNEVRSFFSSGSIHIFSPWKSKVRVCSYVEPCTSSLKLSPD</sequence>
<protein>
    <submittedName>
        <fullName evidence="1">Uncharacterized protein</fullName>
    </submittedName>
</protein>
<proteinExistence type="predicted"/>
<dbReference type="EMBL" id="GBRH01236529">
    <property type="protein sequence ID" value="JAD61366.1"/>
    <property type="molecule type" value="Transcribed_RNA"/>
</dbReference>
<reference evidence="1" key="2">
    <citation type="journal article" date="2015" name="Data Brief">
        <title>Shoot transcriptome of the giant reed, Arundo donax.</title>
        <authorList>
            <person name="Barrero R.A."/>
            <person name="Guerrero F.D."/>
            <person name="Moolhuijzen P."/>
            <person name="Goolsby J.A."/>
            <person name="Tidwell J."/>
            <person name="Bellgard S.E."/>
            <person name="Bellgard M.I."/>
        </authorList>
    </citation>
    <scope>NUCLEOTIDE SEQUENCE</scope>
    <source>
        <tissue evidence="1">Shoot tissue taken approximately 20 cm above the soil surface</tissue>
    </source>
</reference>
<evidence type="ECO:0000313" key="1">
    <source>
        <dbReference type="EMBL" id="JAD61366.1"/>
    </source>
</evidence>
<accession>A0A0A9BDE6</accession>
<organism evidence="1">
    <name type="scientific">Arundo donax</name>
    <name type="common">Giant reed</name>
    <name type="synonym">Donax arundinaceus</name>
    <dbReference type="NCBI Taxonomy" id="35708"/>
    <lineage>
        <taxon>Eukaryota</taxon>
        <taxon>Viridiplantae</taxon>
        <taxon>Streptophyta</taxon>
        <taxon>Embryophyta</taxon>
        <taxon>Tracheophyta</taxon>
        <taxon>Spermatophyta</taxon>
        <taxon>Magnoliopsida</taxon>
        <taxon>Liliopsida</taxon>
        <taxon>Poales</taxon>
        <taxon>Poaceae</taxon>
        <taxon>PACMAD clade</taxon>
        <taxon>Arundinoideae</taxon>
        <taxon>Arundineae</taxon>
        <taxon>Arundo</taxon>
    </lineage>
</organism>
<dbReference type="AlphaFoldDB" id="A0A0A9BDE6"/>